<comment type="similarity">
    <text evidence="1">Belongs to the universal stress protein A family.</text>
</comment>
<name>A0ABS7U8H9_9ACTN</name>
<evidence type="ECO:0000256" key="1">
    <source>
        <dbReference type="ARBA" id="ARBA00008791"/>
    </source>
</evidence>
<feature type="domain" description="UspA" evidence="2">
    <location>
        <begin position="156"/>
        <end position="291"/>
    </location>
</feature>
<dbReference type="SUPFAM" id="SSF52402">
    <property type="entry name" value="Adenine nucleotide alpha hydrolases-like"/>
    <property type="match status" value="2"/>
</dbReference>
<dbReference type="PANTHER" id="PTHR46268:SF6">
    <property type="entry name" value="UNIVERSAL STRESS PROTEIN UP12"/>
    <property type="match status" value="1"/>
</dbReference>
<comment type="caution">
    <text evidence="3">The sequence shown here is derived from an EMBL/GenBank/DDBJ whole genome shotgun (WGS) entry which is preliminary data.</text>
</comment>
<sequence>MNNQQRVERHGRTVVVGVDGSTGNRSALRYAAEEAAGLGGRVDVVHVVPDYLPISPLVPLTPEDLSETATAILRSALASLEEIAPDAEAEGHLRHGTRAVQLAQAAEEAALLVVGRDDRPLLERLLSGDVTAGVCARASVPVAQVPAGWEPTSGGTVLVGVKSPQHAGELLAEAFAVAHRRGARLVVLHAWRLPSVYDDIIEVRVDLDSWQEEATIEMEALVRDWRVVYPDVPVEIRVVHDRAAHALVEQSQDADVIVLVRREHGVPAAAHLGSTARTVLRSARCPVRVVPPTGTPEVPVLLESEGHLVR</sequence>
<organism evidence="3 4">
    <name type="scientific">Nocardioides mangrovi</name>
    <dbReference type="NCBI Taxonomy" id="2874580"/>
    <lineage>
        <taxon>Bacteria</taxon>
        <taxon>Bacillati</taxon>
        <taxon>Actinomycetota</taxon>
        <taxon>Actinomycetes</taxon>
        <taxon>Propionibacteriales</taxon>
        <taxon>Nocardioidaceae</taxon>
        <taxon>Nocardioides</taxon>
    </lineage>
</organism>
<dbReference type="Pfam" id="PF00582">
    <property type="entry name" value="Usp"/>
    <property type="match status" value="2"/>
</dbReference>
<evidence type="ECO:0000259" key="2">
    <source>
        <dbReference type="Pfam" id="PF00582"/>
    </source>
</evidence>
<evidence type="ECO:0000313" key="3">
    <source>
        <dbReference type="EMBL" id="MBZ5736962.1"/>
    </source>
</evidence>
<evidence type="ECO:0000313" key="4">
    <source>
        <dbReference type="Proteomes" id="UP000780875"/>
    </source>
</evidence>
<proteinExistence type="inferred from homology"/>
<feature type="domain" description="UspA" evidence="2">
    <location>
        <begin position="12"/>
        <end position="145"/>
    </location>
</feature>
<keyword evidence="4" id="KW-1185">Reference proteome</keyword>
<dbReference type="EMBL" id="JAIQZJ010000001">
    <property type="protein sequence ID" value="MBZ5736962.1"/>
    <property type="molecule type" value="Genomic_DNA"/>
</dbReference>
<dbReference type="InterPro" id="IPR006016">
    <property type="entry name" value="UspA"/>
</dbReference>
<dbReference type="PRINTS" id="PR01438">
    <property type="entry name" value="UNVRSLSTRESS"/>
</dbReference>
<dbReference type="CDD" id="cd00293">
    <property type="entry name" value="USP-like"/>
    <property type="match status" value="1"/>
</dbReference>
<dbReference type="Proteomes" id="UP000780875">
    <property type="component" value="Unassembled WGS sequence"/>
</dbReference>
<dbReference type="InterPro" id="IPR006015">
    <property type="entry name" value="Universal_stress_UspA"/>
</dbReference>
<dbReference type="InterPro" id="IPR014729">
    <property type="entry name" value="Rossmann-like_a/b/a_fold"/>
</dbReference>
<dbReference type="Gene3D" id="3.40.50.620">
    <property type="entry name" value="HUPs"/>
    <property type="match status" value="2"/>
</dbReference>
<accession>A0ABS7U8H9</accession>
<protein>
    <submittedName>
        <fullName evidence="3">Universal stress protein</fullName>
    </submittedName>
</protein>
<reference evidence="3 4" key="1">
    <citation type="submission" date="2021-09" db="EMBL/GenBank/DDBJ databases">
        <title>Whole genome sequence of Nocardioides sp. GBK3QG-3.</title>
        <authorList>
            <person name="Tuo L."/>
        </authorList>
    </citation>
    <scope>NUCLEOTIDE SEQUENCE [LARGE SCALE GENOMIC DNA]</scope>
    <source>
        <strain evidence="3 4">GBK3QG-3</strain>
    </source>
</reference>
<dbReference type="PANTHER" id="PTHR46268">
    <property type="entry name" value="STRESS RESPONSE PROTEIN NHAX"/>
    <property type="match status" value="1"/>
</dbReference>
<gene>
    <name evidence="3" type="ORF">K8U61_02215</name>
</gene>
<dbReference type="RefSeq" id="WP_224121331.1">
    <property type="nucleotide sequence ID" value="NZ_JAIQZJ010000001.1"/>
</dbReference>